<evidence type="ECO:0000313" key="4">
    <source>
        <dbReference type="Proteomes" id="UP000654075"/>
    </source>
</evidence>
<accession>A0A813H4B7</accession>
<keyword evidence="4" id="KW-1185">Reference proteome</keyword>
<feature type="compositionally biased region" description="Basic and acidic residues" evidence="1">
    <location>
        <begin position="49"/>
        <end position="58"/>
    </location>
</feature>
<dbReference type="InterPro" id="IPR003618">
    <property type="entry name" value="TFIIS_cen_dom"/>
</dbReference>
<proteinExistence type="predicted"/>
<dbReference type="EMBL" id="CAJNNV010030411">
    <property type="protein sequence ID" value="CAE8632467.1"/>
    <property type="molecule type" value="Genomic_DNA"/>
</dbReference>
<feature type="compositionally biased region" description="Acidic residues" evidence="1">
    <location>
        <begin position="97"/>
        <end position="107"/>
    </location>
</feature>
<comment type="caution">
    <text evidence="3">The sequence shown here is derived from an EMBL/GenBank/DDBJ whole genome shotgun (WGS) entry which is preliminary data.</text>
</comment>
<evidence type="ECO:0000256" key="1">
    <source>
        <dbReference type="SAM" id="MobiDB-lite"/>
    </source>
</evidence>
<sequence length="107" mass="11539">NSLAHPRNAELRSQVWAGTVSAGKLCNLDSWSLAPPEVQRQRLKDEEAGLRAAWDKEGPVPLQPFEGLDSTSSSYRNAGAPPPLPKRRRFGASAEEASSEEEAPSGN</sequence>
<dbReference type="AlphaFoldDB" id="A0A813H4B7"/>
<feature type="region of interest" description="Disordered" evidence="1">
    <location>
        <begin position="49"/>
        <end position="107"/>
    </location>
</feature>
<evidence type="ECO:0000313" key="3">
    <source>
        <dbReference type="EMBL" id="CAE8632467.1"/>
    </source>
</evidence>
<dbReference type="GO" id="GO:0006351">
    <property type="term" value="P:DNA-templated transcription"/>
    <property type="evidence" value="ECO:0007669"/>
    <property type="project" value="InterPro"/>
</dbReference>
<reference evidence="3" key="1">
    <citation type="submission" date="2021-02" db="EMBL/GenBank/DDBJ databases">
        <authorList>
            <person name="Dougan E. K."/>
            <person name="Rhodes N."/>
            <person name="Thang M."/>
            <person name="Chan C."/>
        </authorList>
    </citation>
    <scope>NUCLEOTIDE SEQUENCE</scope>
</reference>
<name>A0A813H4B7_POLGL</name>
<protein>
    <recommendedName>
        <fullName evidence="2">TFIIS central domain-containing protein</fullName>
    </recommendedName>
</protein>
<evidence type="ECO:0000259" key="2">
    <source>
        <dbReference type="PROSITE" id="PS51321"/>
    </source>
</evidence>
<dbReference type="PROSITE" id="PS51321">
    <property type="entry name" value="TFIIS_CENTRAL"/>
    <property type="match status" value="1"/>
</dbReference>
<feature type="non-terminal residue" evidence="3">
    <location>
        <position position="107"/>
    </location>
</feature>
<organism evidence="3 4">
    <name type="scientific">Polarella glacialis</name>
    <name type="common">Dinoflagellate</name>
    <dbReference type="NCBI Taxonomy" id="89957"/>
    <lineage>
        <taxon>Eukaryota</taxon>
        <taxon>Sar</taxon>
        <taxon>Alveolata</taxon>
        <taxon>Dinophyceae</taxon>
        <taxon>Suessiales</taxon>
        <taxon>Suessiaceae</taxon>
        <taxon>Polarella</taxon>
    </lineage>
</organism>
<gene>
    <name evidence="3" type="ORF">PGLA1383_LOCUS48420</name>
</gene>
<feature type="domain" description="TFIIS central" evidence="2">
    <location>
        <begin position="1"/>
        <end position="61"/>
    </location>
</feature>
<dbReference type="Proteomes" id="UP000654075">
    <property type="component" value="Unassembled WGS sequence"/>
</dbReference>